<evidence type="ECO:0000256" key="1">
    <source>
        <dbReference type="SAM" id="MobiDB-lite"/>
    </source>
</evidence>
<organism evidence="2 3">
    <name type="scientific">Durusdinium trenchii</name>
    <dbReference type="NCBI Taxonomy" id="1381693"/>
    <lineage>
        <taxon>Eukaryota</taxon>
        <taxon>Sar</taxon>
        <taxon>Alveolata</taxon>
        <taxon>Dinophyceae</taxon>
        <taxon>Suessiales</taxon>
        <taxon>Symbiodiniaceae</taxon>
        <taxon>Durusdinium</taxon>
    </lineage>
</organism>
<accession>A0ABP0HIY2</accession>
<evidence type="ECO:0000313" key="2">
    <source>
        <dbReference type="EMBL" id="CAK8988805.1"/>
    </source>
</evidence>
<reference evidence="2 3" key="1">
    <citation type="submission" date="2024-02" db="EMBL/GenBank/DDBJ databases">
        <authorList>
            <person name="Chen Y."/>
            <person name="Shah S."/>
            <person name="Dougan E. K."/>
            <person name="Thang M."/>
            <person name="Chan C."/>
        </authorList>
    </citation>
    <scope>NUCLEOTIDE SEQUENCE [LARGE SCALE GENOMIC DNA]</scope>
</reference>
<name>A0ABP0HIY2_9DINO</name>
<keyword evidence="3" id="KW-1185">Reference proteome</keyword>
<sequence>MTALYDEVTAVVFAKEASSGRILLSRCSIHEVLDLTGRKQLEIFEDQASVELAEVKGDLERAMKAQQSAALLSTAAQRNLSTFTESLKSISEDIAGGVNPRQRWTELQEAQAKRTPTAPKAKPKTVRRPSRGSQ</sequence>
<feature type="compositionally biased region" description="Basic residues" evidence="1">
    <location>
        <begin position="121"/>
        <end position="134"/>
    </location>
</feature>
<evidence type="ECO:0000313" key="3">
    <source>
        <dbReference type="Proteomes" id="UP001642484"/>
    </source>
</evidence>
<gene>
    <name evidence="2" type="ORF">CCMP2556_LOCUS1408</name>
</gene>
<dbReference type="Proteomes" id="UP001642484">
    <property type="component" value="Unassembled WGS sequence"/>
</dbReference>
<comment type="caution">
    <text evidence="2">The sequence shown here is derived from an EMBL/GenBank/DDBJ whole genome shotgun (WGS) entry which is preliminary data.</text>
</comment>
<feature type="region of interest" description="Disordered" evidence="1">
    <location>
        <begin position="107"/>
        <end position="134"/>
    </location>
</feature>
<dbReference type="EMBL" id="CAXAMN010000459">
    <property type="protein sequence ID" value="CAK8988805.1"/>
    <property type="molecule type" value="Genomic_DNA"/>
</dbReference>
<proteinExistence type="predicted"/>
<protein>
    <submittedName>
        <fullName evidence="2">Uncharacterized protein</fullName>
    </submittedName>
</protein>